<comment type="subcellular location">
    <subcellularLocation>
        <location evidence="2">Cell membrane</location>
        <topology evidence="2">Single-pass type I membrane protein</topology>
    </subcellularLocation>
</comment>
<evidence type="ECO:0000256" key="15">
    <source>
        <dbReference type="RuleBase" id="RU000405"/>
    </source>
</evidence>
<evidence type="ECO:0000313" key="21">
    <source>
        <dbReference type="EMBL" id="CAD5112906.1"/>
    </source>
</evidence>
<dbReference type="FunFam" id="3.30.70.1230:FF:000004">
    <property type="entry name" value="Guanylate cyclase"/>
    <property type="match status" value="1"/>
</dbReference>
<evidence type="ECO:0000256" key="14">
    <source>
        <dbReference type="ARBA" id="ARBA00023293"/>
    </source>
</evidence>
<organism evidence="21 22">
    <name type="scientific">Dimorphilus gyrociliatus</name>
    <dbReference type="NCBI Taxonomy" id="2664684"/>
    <lineage>
        <taxon>Eukaryota</taxon>
        <taxon>Metazoa</taxon>
        <taxon>Spiralia</taxon>
        <taxon>Lophotrochozoa</taxon>
        <taxon>Annelida</taxon>
        <taxon>Polychaeta</taxon>
        <taxon>Polychaeta incertae sedis</taxon>
        <taxon>Dinophilidae</taxon>
        <taxon>Dimorphilus</taxon>
    </lineage>
</organism>
<keyword evidence="4" id="KW-1003">Cell membrane</keyword>
<protein>
    <recommendedName>
        <fullName evidence="3 16">Guanylate cyclase</fullName>
        <ecNumber evidence="3 16">4.6.1.2</ecNumber>
    </recommendedName>
</protein>
<gene>
    <name evidence="21" type="ORF">DGYR_LOCUS1972</name>
</gene>
<dbReference type="InterPro" id="IPR001054">
    <property type="entry name" value="A/G_cyclase"/>
</dbReference>
<dbReference type="Gene3D" id="3.40.50.2300">
    <property type="match status" value="3"/>
</dbReference>
<dbReference type="SUPFAM" id="SSF56112">
    <property type="entry name" value="Protein kinase-like (PK-like)"/>
    <property type="match status" value="1"/>
</dbReference>
<keyword evidence="11" id="KW-0675">Receptor</keyword>
<keyword evidence="12" id="KW-0325">Glycoprotein</keyword>
<dbReference type="InterPro" id="IPR001828">
    <property type="entry name" value="ANF_lig-bd_rcpt"/>
</dbReference>
<evidence type="ECO:0000256" key="7">
    <source>
        <dbReference type="ARBA" id="ARBA00022741"/>
    </source>
</evidence>
<dbReference type="GO" id="GO:0004383">
    <property type="term" value="F:guanylate cyclase activity"/>
    <property type="evidence" value="ECO:0007669"/>
    <property type="project" value="UniProtKB-EC"/>
</dbReference>
<comment type="caution">
    <text evidence="21">The sequence shown here is derived from an EMBL/GenBank/DDBJ whole genome shotgun (WGS) entry which is preliminary data.</text>
</comment>
<comment type="catalytic activity">
    <reaction evidence="1 16">
        <text>GTP = 3',5'-cyclic GMP + diphosphate</text>
        <dbReference type="Rhea" id="RHEA:13665"/>
        <dbReference type="ChEBI" id="CHEBI:33019"/>
        <dbReference type="ChEBI" id="CHEBI:37565"/>
        <dbReference type="ChEBI" id="CHEBI:57746"/>
        <dbReference type="EC" id="4.6.1.2"/>
    </reaction>
</comment>
<dbReference type="GO" id="GO:0035556">
    <property type="term" value="P:intracellular signal transduction"/>
    <property type="evidence" value="ECO:0007669"/>
    <property type="project" value="InterPro"/>
</dbReference>
<dbReference type="CDD" id="cd06352">
    <property type="entry name" value="PBP1_NPR_GC-like"/>
    <property type="match status" value="1"/>
</dbReference>
<feature type="transmembrane region" description="Helical" evidence="18">
    <location>
        <begin position="421"/>
        <end position="447"/>
    </location>
</feature>
<dbReference type="EMBL" id="CAJFCJ010000003">
    <property type="protein sequence ID" value="CAD5112906.1"/>
    <property type="molecule type" value="Genomic_DNA"/>
</dbReference>
<dbReference type="InterPro" id="IPR050401">
    <property type="entry name" value="Cyclic_nucleotide_synthase"/>
</dbReference>
<evidence type="ECO:0000313" key="22">
    <source>
        <dbReference type="Proteomes" id="UP000549394"/>
    </source>
</evidence>
<keyword evidence="6" id="KW-0732">Signal</keyword>
<dbReference type="InterPro" id="IPR001170">
    <property type="entry name" value="ANPR/GUC"/>
</dbReference>
<evidence type="ECO:0000256" key="13">
    <source>
        <dbReference type="ARBA" id="ARBA00023239"/>
    </source>
</evidence>
<keyword evidence="22" id="KW-1185">Reference proteome</keyword>
<dbReference type="InterPro" id="IPR029787">
    <property type="entry name" value="Nucleotide_cyclase"/>
</dbReference>
<evidence type="ECO:0000256" key="12">
    <source>
        <dbReference type="ARBA" id="ARBA00023180"/>
    </source>
</evidence>
<dbReference type="PROSITE" id="PS50011">
    <property type="entry name" value="PROTEIN_KINASE_DOM"/>
    <property type="match status" value="1"/>
</dbReference>
<dbReference type="Pfam" id="PF00211">
    <property type="entry name" value="Guanylate_cyc"/>
    <property type="match status" value="1"/>
</dbReference>
<dbReference type="GO" id="GO:0007168">
    <property type="term" value="P:receptor guanylyl cyclase signaling pathway"/>
    <property type="evidence" value="ECO:0007669"/>
    <property type="project" value="TreeGrafter"/>
</dbReference>
<evidence type="ECO:0000256" key="6">
    <source>
        <dbReference type="ARBA" id="ARBA00022729"/>
    </source>
</evidence>
<dbReference type="PANTHER" id="PTHR11920:SF494">
    <property type="entry name" value="ATRIAL NATRIURETIC PEPTIDE RECEPTOR 2"/>
    <property type="match status" value="1"/>
</dbReference>
<keyword evidence="14 16" id="KW-0141">cGMP biosynthesis</keyword>
<dbReference type="GO" id="GO:0004016">
    <property type="term" value="F:adenylate cyclase activity"/>
    <property type="evidence" value="ECO:0007669"/>
    <property type="project" value="TreeGrafter"/>
</dbReference>
<keyword evidence="10 18" id="KW-0472">Membrane</keyword>
<dbReference type="InterPro" id="IPR000719">
    <property type="entry name" value="Prot_kinase_dom"/>
</dbReference>
<dbReference type="Pfam" id="PF07714">
    <property type="entry name" value="PK_Tyr_Ser-Thr"/>
    <property type="match status" value="1"/>
</dbReference>
<dbReference type="GO" id="GO:0004672">
    <property type="term" value="F:protein kinase activity"/>
    <property type="evidence" value="ECO:0007669"/>
    <property type="project" value="InterPro"/>
</dbReference>
<feature type="coiled-coil region" evidence="17">
    <location>
        <begin position="774"/>
        <end position="805"/>
    </location>
</feature>
<dbReference type="EC" id="4.6.1.2" evidence="3 16"/>
<dbReference type="PRINTS" id="PR00255">
    <property type="entry name" value="NATPEPTIDER"/>
</dbReference>
<feature type="domain" description="Guanylate cyclase" evidence="20">
    <location>
        <begin position="837"/>
        <end position="967"/>
    </location>
</feature>
<dbReference type="SUPFAM" id="SSF55073">
    <property type="entry name" value="Nucleotide cyclase"/>
    <property type="match status" value="1"/>
</dbReference>
<sequence length="1014" mass="115416">MINDYGGPYDWKKSGAAIRLALERVNTDILKGTPYQITAIEKQYGPGCDQKETPAISAELYYKQNVSAIIGPGCSGALDSVAFMGSKWNLPIITGEGAAGRFSFKQDYPTLVRLAYCQCALRRVFGSVFNYFNWTTVTIFTDVYNEFSKEMANTLNSGLRRMQIYPYTEDFDSRNFKDDIEKYKKLLKDASEKSRIFIFMANGTVTRKLLLASYDLGFAQSGEYVLMDVELFQDNFWGHYHWEMNLGDDSKIRKASEAVIRIGLKLEQSDKFIQFAKDVKLRAKKDFGYNYSDAEVNFFIGTFYESVILYGTALRESLKEDIDPRDARKFLKFFRERTFDGITGPVYMNAKADREATYEILDMNPETGKFETFGHYSGFSLKFEPVPGKIVFWPGGTNKPPLNEPKCGYKGDAVSCQKSELFALTNIILITLLCLFLISFIIAGLIYRKMKIEAEISDNSWIVSDDDISYQTNIGRSASIRSKIGDIDSYYDGRSIKSKRSYLSLQAFIETGRLRETIVAVKSVALDRKLNITRKLRIEIKQRRLASHNNILKFIGVIVDPVSRSALIHEYCRKGSLQDLLEDDNLELDWSFKYSMMNDIVKGMQFIHSSAIGVHGNLKSSNCLIDDRFVVKLCHFGLPSFLNNIERKENTHAFYEALLWSAPEILRESNCKYPLASSQKGDVYSFGIIIQEIILRGCPFLMERDLKTVEEIVLEVHKGIEPLTRPSMPDDSTDKYITAIAESCWNENPNFRPTFPDLKQKLRKLTGGKDANIMDDLLKRMEQYANNLENIVEDRTKQLAEEKRKTDELLLQILPKSIVDQLKAGKTVTPETFTSVTIYFSDIVGFTALSAQSTPIQIVKLLNDLYTMFDEIICEFDVYKVETIGDAYMVASGLPIRNGQNHAKEIAKMSLKLLSKVRSFRMEHRPDEQLKLRIGLHTGPCVTGVVGLKMPRYCLFGDTVNTASRMESTGEPLKIHLSSATADILKTFSEFQLDCRGEIEVKGKNKMTTYWLIQ</sequence>
<keyword evidence="9" id="KW-0342">GTP-binding</keyword>
<evidence type="ECO:0000256" key="9">
    <source>
        <dbReference type="ARBA" id="ARBA00023134"/>
    </source>
</evidence>
<evidence type="ECO:0000259" key="19">
    <source>
        <dbReference type="PROSITE" id="PS50011"/>
    </source>
</evidence>
<dbReference type="AlphaFoldDB" id="A0A7I8V995"/>
<dbReference type="Pfam" id="PF07701">
    <property type="entry name" value="HNOBA"/>
    <property type="match status" value="1"/>
</dbReference>
<dbReference type="InterPro" id="IPR011645">
    <property type="entry name" value="HNOB_dom_associated"/>
</dbReference>
<dbReference type="Proteomes" id="UP000549394">
    <property type="component" value="Unassembled WGS sequence"/>
</dbReference>
<dbReference type="GO" id="GO:0005524">
    <property type="term" value="F:ATP binding"/>
    <property type="evidence" value="ECO:0007669"/>
    <property type="project" value="InterPro"/>
</dbReference>
<evidence type="ECO:0000259" key="20">
    <source>
        <dbReference type="PROSITE" id="PS50125"/>
    </source>
</evidence>
<dbReference type="Gene3D" id="1.10.510.10">
    <property type="entry name" value="Transferase(Phosphotransferase) domain 1"/>
    <property type="match status" value="1"/>
</dbReference>
<feature type="domain" description="Protein kinase" evidence="19">
    <location>
        <begin position="468"/>
        <end position="765"/>
    </location>
</feature>
<name>A0A7I8V995_9ANNE</name>
<keyword evidence="8 18" id="KW-1133">Transmembrane helix</keyword>
<dbReference type="Gene3D" id="3.30.70.1230">
    <property type="entry name" value="Nucleotide cyclase"/>
    <property type="match status" value="1"/>
</dbReference>
<dbReference type="InterPro" id="IPR001245">
    <property type="entry name" value="Ser-Thr/Tyr_kinase_cat_dom"/>
</dbReference>
<dbReference type="PROSITE" id="PS00452">
    <property type="entry name" value="GUANYLATE_CYCLASE_1"/>
    <property type="match status" value="1"/>
</dbReference>
<evidence type="ECO:0000256" key="16">
    <source>
        <dbReference type="RuleBase" id="RU003431"/>
    </source>
</evidence>
<dbReference type="SMART" id="SM00044">
    <property type="entry name" value="CYCc"/>
    <property type="match status" value="1"/>
</dbReference>
<evidence type="ECO:0000256" key="17">
    <source>
        <dbReference type="SAM" id="Coils"/>
    </source>
</evidence>
<keyword evidence="17" id="KW-0175">Coiled coil</keyword>
<evidence type="ECO:0000256" key="1">
    <source>
        <dbReference type="ARBA" id="ARBA00001436"/>
    </source>
</evidence>
<comment type="similarity">
    <text evidence="15">Belongs to the adenylyl cyclase class-4/guanylyl cyclase family.</text>
</comment>
<evidence type="ECO:0000256" key="8">
    <source>
        <dbReference type="ARBA" id="ARBA00022989"/>
    </source>
</evidence>
<dbReference type="InterPro" id="IPR028082">
    <property type="entry name" value="Peripla_BP_I"/>
</dbReference>
<dbReference type="OrthoDB" id="1890790at2759"/>
<dbReference type="CDD" id="cd07302">
    <property type="entry name" value="CHD"/>
    <property type="match status" value="1"/>
</dbReference>
<evidence type="ECO:0000256" key="10">
    <source>
        <dbReference type="ARBA" id="ARBA00023136"/>
    </source>
</evidence>
<reference evidence="21 22" key="1">
    <citation type="submission" date="2020-08" db="EMBL/GenBank/DDBJ databases">
        <authorList>
            <person name="Hejnol A."/>
        </authorList>
    </citation>
    <scope>NUCLEOTIDE SEQUENCE [LARGE SCALE GENOMIC DNA]</scope>
</reference>
<dbReference type="SUPFAM" id="SSF53822">
    <property type="entry name" value="Periplasmic binding protein-like I"/>
    <property type="match status" value="1"/>
</dbReference>
<keyword evidence="5 18" id="KW-0812">Transmembrane</keyword>
<keyword evidence="13 15" id="KW-0456">Lyase</keyword>
<dbReference type="InterPro" id="IPR011009">
    <property type="entry name" value="Kinase-like_dom_sf"/>
</dbReference>
<evidence type="ECO:0000256" key="3">
    <source>
        <dbReference type="ARBA" id="ARBA00012202"/>
    </source>
</evidence>
<evidence type="ECO:0000256" key="4">
    <source>
        <dbReference type="ARBA" id="ARBA00022475"/>
    </source>
</evidence>
<evidence type="ECO:0000256" key="5">
    <source>
        <dbReference type="ARBA" id="ARBA00022692"/>
    </source>
</evidence>
<dbReference type="PANTHER" id="PTHR11920">
    <property type="entry name" value="GUANYLYL CYCLASE"/>
    <property type="match status" value="1"/>
</dbReference>
<keyword evidence="7" id="KW-0547">Nucleotide-binding</keyword>
<evidence type="ECO:0000256" key="11">
    <source>
        <dbReference type="ARBA" id="ARBA00023170"/>
    </source>
</evidence>
<accession>A0A7I8V995</accession>
<dbReference type="InterPro" id="IPR018297">
    <property type="entry name" value="A/G_cyclase_CS"/>
</dbReference>
<dbReference type="PROSITE" id="PS50125">
    <property type="entry name" value="GUANYLATE_CYCLASE_2"/>
    <property type="match status" value="1"/>
</dbReference>
<dbReference type="GO" id="GO:0005886">
    <property type="term" value="C:plasma membrane"/>
    <property type="evidence" value="ECO:0007669"/>
    <property type="project" value="UniProtKB-SubCell"/>
</dbReference>
<dbReference type="GO" id="GO:0005525">
    <property type="term" value="F:GTP binding"/>
    <property type="evidence" value="ECO:0007669"/>
    <property type="project" value="UniProtKB-KW"/>
</dbReference>
<proteinExistence type="inferred from homology"/>
<dbReference type="GO" id="GO:0001653">
    <property type="term" value="F:peptide receptor activity"/>
    <property type="evidence" value="ECO:0007669"/>
    <property type="project" value="TreeGrafter"/>
</dbReference>
<dbReference type="Pfam" id="PF01094">
    <property type="entry name" value="ANF_receptor"/>
    <property type="match status" value="1"/>
</dbReference>
<evidence type="ECO:0000256" key="2">
    <source>
        <dbReference type="ARBA" id="ARBA00004251"/>
    </source>
</evidence>
<evidence type="ECO:0000256" key="18">
    <source>
        <dbReference type="SAM" id="Phobius"/>
    </source>
</evidence>